<keyword evidence="2" id="KW-1185">Reference proteome</keyword>
<dbReference type="EMBL" id="KQ947425">
    <property type="protein sequence ID" value="KUJ11955.1"/>
    <property type="molecule type" value="Genomic_DNA"/>
</dbReference>
<sequence length="97" mass="11007">MPESPHQYKLELSEYWTNEYKKKYNREPAFHYKAVEFGLEDNEVVVAAVLPGSNLVPQWEFSRLFKGESGLSSVDQSSDAKASLGLMNFDLCSTAVR</sequence>
<proteinExistence type="predicted"/>
<dbReference type="GeneID" id="28815637"/>
<dbReference type="AlphaFoldDB" id="A0A194WVG0"/>
<evidence type="ECO:0000313" key="1">
    <source>
        <dbReference type="EMBL" id="KUJ11955.1"/>
    </source>
</evidence>
<accession>A0A194WVG0</accession>
<name>A0A194WVG0_MOLSC</name>
<dbReference type="RefSeq" id="XP_018066310.1">
    <property type="nucleotide sequence ID" value="XM_018205911.1"/>
</dbReference>
<dbReference type="Proteomes" id="UP000070700">
    <property type="component" value="Unassembled WGS sequence"/>
</dbReference>
<dbReference type="InParanoid" id="A0A194WVG0"/>
<organism evidence="1 2">
    <name type="scientific">Mollisia scopiformis</name>
    <name type="common">Conifer needle endophyte fungus</name>
    <name type="synonym">Phialocephala scopiformis</name>
    <dbReference type="NCBI Taxonomy" id="149040"/>
    <lineage>
        <taxon>Eukaryota</taxon>
        <taxon>Fungi</taxon>
        <taxon>Dikarya</taxon>
        <taxon>Ascomycota</taxon>
        <taxon>Pezizomycotina</taxon>
        <taxon>Leotiomycetes</taxon>
        <taxon>Helotiales</taxon>
        <taxon>Mollisiaceae</taxon>
        <taxon>Mollisia</taxon>
    </lineage>
</organism>
<protein>
    <submittedName>
        <fullName evidence="1">Uncharacterized protein</fullName>
    </submittedName>
</protein>
<gene>
    <name evidence="1" type="ORF">LY89DRAFT_217010</name>
</gene>
<evidence type="ECO:0000313" key="2">
    <source>
        <dbReference type="Proteomes" id="UP000070700"/>
    </source>
</evidence>
<reference evidence="1 2" key="1">
    <citation type="submission" date="2015-10" db="EMBL/GenBank/DDBJ databases">
        <title>Full genome of DAOMC 229536 Phialocephala scopiformis, a fungal endophyte of spruce producing the potent anti-insectan compound rugulosin.</title>
        <authorList>
            <consortium name="DOE Joint Genome Institute"/>
            <person name="Walker A.K."/>
            <person name="Frasz S.L."/>
            <person name="Seifert K.A."/>
            <person name="Miller J.D."/>
            <person name="Mondo S.J."/>
            <person name="Labutti K."/>
            <person name="Lipzen A."/>
            <person name="Dockter R."/>
            <person name="Kennedy M."/>
            <person name="Grigoriev I.V."/>
            <person name="Spatafora J.W."/>
        </authorList>
    </citation>
    <scope>NUCLEOTIDE SEQUENCE [LARGE SCALE GENOMIC DNA]</scope>
    <source>
        <strain evidence="1 2">CBS 120377</strain>
    </source>
</reference>
<dbReference type="KEGG" id="psco:LY89DRAFT_217010"/>